<accession>A0A1A5YBD8</accession>
<protein>
    <submittedName>
        <fullName evidence="1">Phospholipid methyltransferase</fullName>
    </submittedName>
</protein>
<dbReference type="SUPFAM" id="SSF53335">
    <property type="entry name" value="S-adenosyl-L-methionine-dependent methyltransferases"/>
    <property type="match status" value="1"/>
</dbReference>
<proteinExistence type="predicted"/>
<name>A0A1A5YBD8_9BACL</name>
<comment type="caution">
    <text evidence="1">The sequence shown here is derived from an EMBL/GenBank/DDBJ whole genome shotgun (WGS) entry which is preliminary data.</text>
</comment>
<reference evidence="1 2" key="1">
    <citation type="submission" date="2016-05" db="EMBL/GenBank/DDBJ databases">
        <title>Paenibacillus oryzae. sp. nov., isolated from the rice root.</title>
        <authorList>
            <person name="Zhang J."/>
            <person name="Zhang X."/>
        </authorList>
    </citation>
    <scope>NUCLEOTIDE SEQUENCE [LARGE SCALE GENOMIC DNA]</scope>
    <source>
        <strain evidence="1 2">1DrF-4</strain>
    </source>
</reference>
<dbReference type="RefSeq" id="WP_068686781.1">
    <property type="nucleotide sequence ID" value="NZ_LYPA01000076.1"/>
</dbReference>
<sequence>MKKNNYLQFARSFIRQPKQVGSVLPSSRFLASKMVHSIPWHEVNAVAELGSGTGAITKFIKDNVTEGTNVFLFEMDNIMRGQLKNSFPRFHCLPNASRLVEEVQREGINQLDCVISGLPFFNFSPELRETLLQQIYYSLKPGGLFVAFQYSLQMKKHLSLKLDIEKIEFVPLNFPPAFVYTCRKEGYDNKIMA</sequence>
<keyword evidence="1" id="KW-0489">Methyltransferase</keyword>
<dbReference type="AlphaFoldDB" id="A0A1A5YBD8"/>
<organism evidence="1 2">
    <name type="scientific">Paenibacillus oryzae</name>
    <dbReference type="NCBI Taxonomy" id="1844972"/>
    <lineage>
        <taxon>Bacteria</taxon>
        <taxon>Bacillati</taxon>
        <taxon>Bacillota</taxon>
        <taxon>Bacilli</taxon>
        <taxon>Bacillales</taxon>
        <taxon>Paenibacillaceae</taxon>
        <taxon>Paenibacillus</taxon>
    </lineage>
</organism>
<dbReference type="Gene3D" id="3.40.50.150">
    <property type="entry name" value="Vaccinia Virus protein VP39"/>
    <property type="match status" value="1"/>
</dbReference>
<gene>
    <name evidence="1" type="ORF">A7K91_09225</name>
</gene>
<dbReference type="CDD" id="cd02440">
    <property type="entry name" value="AdoMet_MTases"/>
    <property type="match status" value="1"/>
</dbReference>
<dbReference type="InterPro" id="IPR029063">
    <property type="entry name" value="SAM-dependent_MTases_sf"/>
</dbReference>
<evidence type="ECO:0000313" key="2">
    <source>
        <dbReference type="Proteomes" id="UP000092024"/>
    </source>
</evidence>
<dbReference type="GO" id="GO:0032259">
    <property type="term" value="P:methylation"/>
    <property type="evidence" value="ECO:0007669"/>
    <property type="project" value="UniProtKB-KW"/>
</dbReference>
<keyword evidence="1" id="KW-0808">Transferase</keyword>
<dbReference type="Proteomes" id="UP000092024">
    <property type="component" value="Unassembled WGS sequence"/>
</dbReference>
<keyword evidence="2" id="KW-1185">Reference proteome</keyword>
<dbReference type="STRING" id="1844972.A7K91_09225"/>
<evidence type="ECO:0000313" key="1">
    <source>
        <dbReference type="EMBL" id="OBR62898.1"/>
    </source>
</evidence>
<dbReference type="EMBL" id="LYPA01000076">
    <property type="protein sequence ID" value="OBR62898.1"/>
    <property type="molecule type" value="Genomic_DNA"/>
</dbReference>
<dbReference type="OrthoDB" id="9805585at2"/>
<dbReference type="GO" id="GO:0008168">
    <property type="term" value="F:methyltransferase activity"/>
    <property type="evidence" value="ECO:0007669"/>
    <property type="project" value="UniProtKB-KW"/>
</dbReference>